<evidence type="ECO:0000256" key="4">
    <source>
        <dbReference type="ARBA" id="ARBA00022692"/>
    </source>
</evidence>
<keyword evidence="4 8" id="KW-0812">Transmembrane</keyword>
<protein>
    <recommendedName>
        <fullName evidence="11">Eight transmembrane protein EpsH</fullName>
    </recommendedName>
</protein>
<feature type="transmembrane region" description="Helical" evidence="8">
    <location>
        <begin position="94"/>
        <end position="112"/>
    </location>
</feature>
<dbReference type="GO" id="GO:0008233">
    <property type="term" value="F:peptidase activity"/>
    <property type="evidence" value="ECO:0007669"/>
    <property type="project" value="UniProtKB-KW"/>
</dbReference>
<feature type="transmembrane region" description="Helical" evidence="8">
    <location>
        <begin position="17"/>
        <end position="34"/>
    </location>
</feature>
<evidence type="ECO:0000256" key="8">
    <source>
        <dbReference type="SAM" id="Phobius"/>
    </source>
</evidence>
<evidence type="ECO:0000256" key="7">
    <source>
        <dbReference type="ARBA" id="ARBA00023136"/>
    </source>
</evidence>
<dbReference type="AlphaFoldDB" id="A0A1Z4MWB0"/>
<evidence type="ECO:0000256" key="5">
    <source>
        <dbReference type="ARBA" id="ARBA00022801"/>
    </source>
</evidence>
<name>A0A1Z4MWB0_9CYAN</name>
<dbReference type="EMBL" id="AP018248">
    <property type="protein sequence ID" value="BAY97769.1"/>
    <property type="molecule type" value="Genomic_DNA"/>
</dbReference>
<keyword evidence="7 8" id="KW-0472">Membrane</keyword>
<evidence type="ECO:0000256" key="6">
    <source>
        <dbReference type="ARBA" id="ARBA00022989"/>
    </source>
</evidence>
<feature type="transmembrane region" description="Helical" evidence="8">
    <location>
        <begin position="210"/>
        <end position="232"/>
    </location>
</feature>
<keyword evidence="5" id="KW-0378">Hydrolase</keyword>
<feature type="transmembrane region" description="Helical" evidence="8">
    <location>
        <begin position="124"/>
        <end position="141"/>
    </location>
</feature>
<feature type="transmembrane region" description="Helical" evidence="8">
    <location>
        <begin position="252"/>
        <end position="270"/>
    </location>
</feature>
<sequence length="287" mass="31909">MNLTNIISPKILRQEPFWLLSITAALETICLTLVWKAHDIGHLGMSILFLFATGSLLWDKRHTLRFESDVFSTIIGLLLISWVLWQSATQNLEHTLRLLSFTSAFAVSLLASGFKGLKQYWEELIILFFLGVPAVVSDLLFDISPLSAKFASLLLWYAGFDVKINGVNIYLPTGSIKVVHSCSGIDTINYILGISIIALVMFPIAKKKRFFVPIFAILLGFVINGIRIAMLAVMQGTNKAAFDSWHGGQASYSYGVLGILIFGLVYMLLLKQEEQQAENLEKSLSGD</sequence>
<keyword evidence="6 8" id="KW-1133">Transmembrane helix</keyword>
<comment type="subcellular location">
    <subcellularLocation>
        <location evidence="1">Cell membrane</location>
        <topology evidence="1">Multi-pass membrane protein</topology>
    </subcellularLocation>
</comment>
<keyword evidence="10" id="KW-1185">Reference proteome</keyword>
<gene>
    <name evidence="9" type="ORF">NIES37_17140</name>
</gene>
<dbReference type="RefSeq" id="WP_096574769.1">
    <property type="nucleotide sequence ID" value="NZ_CAWNJS010000001.1"/>
</dbReference>
<feature type="transmembrane region" description="Helical" evidence="8">
    <location>
        <begin position="40"/>
        <end position="58"/>
    </location>
</feature>
<dbReference type="InterPro" id="IPR022505">
    <property type="entry name" value="Exosortase_cyanobac"/>
</dbReference>
<organism evidence="9 10">
    <name type="scientific">Tolypothrix tenuis PCC 7101</name>
    <dbReference type="NCBI Taxonomy" id="231146"/>
    <lineage>
        <taxon>Bacteria</taxon>
        <taxon>Bacillati</taxon>
        <taxon>Cyanobacteriota</taxon>
        <taxon>Cyanophyceae</taxon>
        <taxon>Nostocales</taxon>
        <taxon>Tolypothrichaceae</taxon>
        <taxon>Tolypothrix</taxon>
    </lineage>
</organism>
<dbReference type="KEGG" id="ttq:NIES37_17140"/>
<dbReference type="GO" id="GO:0005886">
    <property type="term" value="C:plasma membrane"/>
    <property type="evidence" value="ECO:0007669"/>
    <property type="project" value="UniProtKB-SubCell"/>
</dbReference>
<accession>A0A1Z4MWB0</accession>
<dbReference type="GO" id="GO:0006508">
    <property type="term" value="P:proteolysis"/>
    <property type="evidence" value="ECO:0007669"/>
    <property type="project" value="UniProtKB-KW"/>
</dbReference>
<dbReference type="Proteomes" id="UP000218785">
    <property type="component" value="Chromosome"/>
</dbReference>
<dbReference type="InterPro" id="IPR026392">
    <property type="entry name" value="Exo/Archaeosortase_dom"/>
</dbReference>
<reference evidence="9 10" key="1">
    <citation type="submission" date="2017-06" db="EMBL/GenBank/DDBJ databases">
        <title>Genome sequencing of cyanobaciteial culture collection at National Institute for Environmental Studies (NIES).</title>
        <authorList>
            <person name="Hirose Y."/>
            <person name="Shimura Y."/>
            <person name="Fujisawa T."/>
            <person name="Nakamura Y."/>
            <person name="Kawachi M."/>
        </authorList>
    </citation>
    <scope>NUCLEOTIDE SEQUENCE [LARGE SCALE GENOMIC DNA]</scope>
    <source>
        <strain evidence="9 10">NIES-37</strain>
    </source>
</reference>
<dbReference type="NCBIfam" id="TIGR04178">
    <property type="entry name" value="exo_archaeo"/>
    <property type="match status" value="1"/>
</dbReference>
<dbReference type="NCBIfam" id="TIGR03763">
    <property type="entry name" value="cyanoexo_CrtA"/>
    <property type="match status" value="1"/>
</dbReference>
<keyword evidence="3" id="KW-0645">Protease</keyword>
<feature type="transmembrane region" description="Helical" evidence="8">
    <location>
        <begin position="187"/>
        <end position="205"/>
    </location>
</feature>
<dbReference type="InterPro" id="IPR019127">
    <property type="entry name" value="Exosortase"/>
</dbReference>
<keyword evidence="2" id="KW-1003">Cell membrane</keyword>
<evidence type="ECO:0000256" key="3">
    <source>
        <dbReference type="ARBA" id="ARBA00022670"/>
    </source>
</evidence>
<feature type="transmembrane region" description="Helical" evidence="8">
    <location>
        <begin position="70"/>
        <end position="88"/>
    </location>
</feature>
<evidence type="ECO:0000313" key="10">
    <source>
        <dbReference type="Proteomes" id="UP000218785"/>
    </source>
</evidence>
<dbReference type="Pfam" id="PF09721">
    <property type="entry name" value="Exosortase_EpsH"/>
    <property type="match status" value="1"/>
</dbReference>
<evidence type="ECO:0000313" key="9">
    <source>
        <dbReference type="EMBL" id="BAY97769.1"/>
    </source>
</evidence>
<evidence type="ECO:0000256" key="2">
    <source>
        <dbReference type="ARBA" id="ARBA00022475"/>
    </source>
</evidence>
<evidence type="ECO:0008006" key="11">
    <source>
        <dbReference type="Google" id="ProtNLM"/>
    </source>
</evidence>
<evidence type="ECO:0000256" key="1">
    <source>
        <dbReference type="ARBA" id="ARBA00004651"/>
    </source>
</evidence>
<proteinExistence type="predicted"/>